<proteinExistence type="predicted"/>
<accession>A0A183KKZ4</accession>
<dbReference type="WBParaSite" id="SCUD_0001571001-mRNA-1">
    <property type="protein sequence ID" value="SCUD_0001571001-mRNA-1"/>
    <property type="gene ID" value="SCUD_0001571001"/>
</dbReference>
<dbReference type="AlphaFoldDB" id="A0A183KKZ4"/>
<dbReference type="Proteomes" id="UP000279833">
    <property type="component" value="Unassembled WGS sequence"/>
</dbReference>
<evidence type="ECO:0000313" key="1">
    <source>
        <dbReference type="EMBL" id="VDP59897.1"/>
    </source>
</evidence>
<protein>
    <submittedName>
        <fullName evidence="3">Phosphopyruvate hydratase</fullName>
    </submittedName>
</protein>
<reference evidence="1 2" key="2">
    <citation type="submission" date="2018-11" db="EMBL/GenBank/DDBJ databases">
        <authorList>
            <consortium name="Pathogen Informatics"/>
        </authorList>
    </citation>
    <scope>NUCLEOTIDE SEQUENCE [LARGE SCALE GENOMIC DNA]</scope>
    <source>
        <strain evidence="1">Dakar</strain>
        <strain evidence="2">Dakar, Senegal</strain>
    </source>
</reference>
<reference evidence="3" key="1">
    <citation type="submission" date="2016-06" db="UniProtKB">
        <authorList>
            <consortium name="WormBaseParasite"/>
        </authorList>
    </citation>
    <scope>IDENTIFICATION</scope>
</reference>
<keyword evidence="2" id="KW-1185">Reference proteome</keyword>
<sequence>MLLLIFSNKVLNPPYVAFVRDTLNGMILEDGRSNPPEAEIALRNGETS</sequence>
<organism evidence="3">
    <name type="scientific">Schistosoma curassoni</name>
    <dbReference type="NCBI Taxonomy" id="6186"/>
    <lineage>
        <taxon>Eukaryota</taxon>
        <taxon>Metazoa</taxon>
        <taxon>Spiralia</taxon>
        <taxon>Lophotrochozoa</taxon>
        <taxon>Platyhelminthes</taxon>
        <taxon>Trematoda</taxon>
        <taxon>Digenea</taxon>
        <taxon>Strigeidida</taxon>
        <taxon>Schistosomatoidea</taxon>
        <taxon>Schistosomatidae</taxon>
        <taxon>Schistosoma</taxon>
    </lineage>
</organism>
<name>A0A183KKZ4_9TREM</name>
<evidence type="ECO:0000313" key="3">
    <source>
        <dbReference type="WBParaSite" id="SCUD_0001571001-mRNA-1"/>
    </source>
</evidence>
<dbReference type="EMBL" id="UZAK01037891">
    <property type="protein sequence ID" value="VDP59897.1"/>
    <property type="molecule type" value="Genomic_DNA"/>
</dbReference>
<evidence type="ECO:0000313" key="2">
    <source>
        <dbReference type="Proteomes" id="UP000279833"/>
    </source>
</evidence>
<gene>
    <name evidence="1" type="ORF">SCUD_LOCUS15707</name>
</gene>